<dbReference type="PANTHER" id="PTHR36118:SF1">
    <property type="entry name" value="ION-TRANSLOCATING OXIDOREDUCTASE COMPLEX SUBUNIT G"/>
    <property type="match status" value="1"/>
</dbReference>
<dbReference type="GO" id="GO:0010181">
    <property type="term" value="F:FMN binding"/>
    <property type="evidence" value="ECO:0007669"/>
    <property type="project" value="InterPro"/>
</dbReference>
<dbReference type="EMBL" id="UOFB01000425">
    <property type="protein sequence ID" value="VAW50031.1"/>
    <property type="molecule type" value="Genomic_DNA"/>
</dbReference>
<dbReference type="SMART" id="SM00900">
    <property type="entry name" value="FMN_bind"/>
    <property type="match status" value="1"/>
</dbReference>
<dbReference type="AlphaFoldDB" id="A0A3B0W429"/>
<dbReference type="Pfam" id="PF04205">
    <property type="entry name" value="FMN_bind"/>
    <property type="match status" value="1"/>
</dbReference>
<evidence type="ECO:0000256" key="4">
    <source>
        <dbReference type="ARBA" id="ARBA00022643"/>
    </source>
</evidence>
<evidence type="ECO:0000256" key="2">
    <source>
        <dbReference type="ARBA" id="ARBA00022553"/>
    </source>
</evidence>
<feature type="transmembrane region" description="Helical" evidence="6">
    <location>
        <begin position="25"/>
        <end position="45"/>
    </location>
</feature>
<evidence type="ECO:0000256" key="6">
    <source>
        <dbReference type="SAM" id="Phobius"/>
    </source>
</evidence>
<keyword evidence="5" id="KW-0249">Electron transport</keyword>
<proteinExistence type="inferred from homology"/>
<keyword evidence="4" id="KW-0288">FMN</keyword>
<keyword evidence="3" id="KW-0285">Flavoprotein</keyword>
<sequence length="229" mass="25575">MTEKNSSSSSHNTQISLLKGMFRSAYKLSLFTFICIVLLLGVYYLTAPQIEHEQREAMLKTFHKVLPPSLYNNTPLEDTLIINDTKQLALLGSKEPITIYRARLDHQPAGVIFQLVARNGYSSHITLLMGVLPNGTVSGVRVLNHRETPGLGDKIEERKDDWILNFAGRSLQVTTINNQLIANDPRWAVKKDGGEFDQFTGATITPRAVVAAVKKALLFVHQRGDALYE</sequence>
<feature type="domain" description="FMN-binding" evidence="7">
    <location>
        <begin position="120"/>
        <end position="220"/>
    </location>
</feature>
<keyword evidence="6" id="KW-1133">Transmembrane helix</keyword>
<name>A0A3B0W429_9ZZZZ</name>
<evidence type="ECO:0000256" key="1">
    <source>
        <dbReference type="ARBA" id="ARBA00022448"/>
    </source>
</evidence>
<dbReference type="GO" id="GO:0022900">
    <property type="term" value="P:electron transport chain"/>
    <property type="evidence" value="ECO:0007669"/>
    <property type="project" value="InterPro"/>
</dbReference>
<evidence type="ECO:0000313" key="8">
    <source>
        <dbReference type="EMBL" id="VAW50031.1"/>
    </source>
</evidence>
<dbReference type="PIRSF" id="PIRSF006091">
    <property type="entry name" value="E_trnsport_RnfG"/>
    <property type="match status" value="1"/>
</dbReference>
<evidence type="ECO:0000256" key="3">
    <source>
        <dbReference type="ARBA" id="ARBA00022630"/>
    </source>
</evidence>
<dbReference type="NCBIfam" id="TIGR01947">
    <property type="entry name" value="rnfG"/>
    <property type="match status" value="1"/>
</dbReference>
<dbReference type="InterPro" id="IPR007329">
    <property type="entry name" value="FMN-bd"/>
</dbReference>
<organism evidence="8">
    <name type="scientific">hydrothermal vent metagenome</name>
    <dbReference type="NCBI Taxonomy" id="652676"/>
    <lineage>
        <taxon>unclassified sequences</taxon>
        <taxon>metagenomes</taxon>
        <taxon>ecological metagenomes</taxon>
    </lineage>
</organism>
<reference evidence="8" key="1">
    <citation type="submission" date="2018-06" db="EMBL/GenBank/DDBJ databases">
        <authorList>
            <person name="Zhirakovskaya E."/>
        </authorList>
    </citation>
    <scope>NUCLEOTIDE SEQUENCE</scope>
</reference>
<evidence type="ECO:0000259" key="7">
    <source>
        <dbReference type="SMART" id="SM00900"/>
    </source>
</evidence>
<keyword evidence="6" id="KW-0472">Membrane</keyword>
<gene>
    <name evidence="8" type="ORF">MNBD_GAMMA04-1359</name>
</gene>
<keyword evidence="2" id="KW-0597">Phosphoprotein</keyword>
<dbReference type="NCBIfam" id="NF002519">
    <property type="entry name" value="PRK01908.1"/>
    <property type="match status" value="1"/>
</dbReference>
<accession>A0A3B0W429</accession>
<keyword evidence="6" id="KW-0812">Transmembrane</keyword>
<dbReference type="GO" id="GO:0005886">
    <property type="term" value="C:plasma membrane"/>
    <property type="evidence" value="ECO:0007669"/>
    <property type="project" value="InterPro"/>
</dbReference>
<keyword evidence="1" id="KW-0813">Transport</keyword>
<dbReference type="InterPro" id="IPR010209">
    <property type="entry name" value="Ion_transpt_RnfG/RsxG"/>
</dbReference>
<protein>
    <submittedName>
        <fullName evidence="8">Electron transport complex protein RnfG</fullName>
    </submittedName>
</protein>
<dbReference type="PANTHER" id="PTHR36118">
    <property type="entry name" value="ION-TRANSLOCATING OXIDOREDUCTASE COMPLEX SUBUNIT G"/>
    <property type="match status" value="1"/>
</dbReference>
<evidence type="ECO:0000256" key="5">
    <source>
        <dbReference type="ARBA" id="ARBA00022982"/>
    </source>
</evidence>
<dbReference type="HAMAP" id="MF_00479">
    <property type="entry name" value="RsxG_RnfG"/>
    <property type="match status" value="1"/>
</dbReference>
<dbReference type="GO" id="GO:0009055">
    <property type="term" value="F:electron transfer activity"/>
    <property type="evidence" value="ECO:0007669"/>
    <property type="project" value="InterPro"/>
</dbReference>